<keyword evidence="5" id="KW-1185">Reference proteome</keyword>
<name>A0AAV2GYE5_LYMST</name>
<dbReference type="Proteomes" id="UP001497497">
    <property type="component" value="Unassembled WGS sequence"/>
</dbReference>
<dbReference type="InterPro" id="IPR032675">
    <property type="entry name" value="LRR_dom_sf"/>
</dbReference>
<evidence type="ECO:0000313" key="4">
    <source>
        <dbReference type="EMBL" id="CAL1526460.1"/>
    </source>
</evidence>
<dbReference type="InterPro" id="IPR000372">
    <property type="entry name" value="LRRNT"/>
</dbReference>
<dbReference type="AlphaFoldDB" id="A0AAV2GYE5"/>
<protein>
    <recommendedName>
        <fullName evidence="3">LRRNT domain-containing protein</fullName>
    </recommendedName>
</protein>
<dbReference type="SMART" id="SM00013">
    <property type="entry name" value="LRRNT"/>
    <property type="match status" value="1"/>
</dbReference>
<evidence type="ECO:0000256" key="1">
    <source>
        <dbReference type="ARBA" id="ARBA00022614"/>
    </source>
</evidence>
<comment type="caution">
    <text evidence="4">The sequence shown here is derived from an EMBL/GenBank/DDBJ whole genome shotgun (WGS) entry which is preliminary data.</text>
</comment>
<proteinExistence type="predicted"/>
<feature type="domain" description="LRRNT" evidence="3">
    <location>
        <begin position="3"/>
        <end position="35"/>
    </location>
</feature>
<organism evidence="4 5">
    <name type="scientific">Lymnaea stagnalis</name>
    <name type="common">Great pond snail</name>
    <name type="synonym">Helix stagnalis</name>
    <dbReference type="NCBI Taxonomy" id="6523"/>
    <lineage>
        <taxon>Eukaryota</taxon>
        <taxon>Metazoa</taxon>
        <taxon>Spiralia</taxon>
        <taxon>Lophotrochozoa</taxon>
        <taxon>Mollusca</taxon>
        <taxon>Gastropoda</taxon>
        <taxon>Heterobranchia</taxon>
        <taxon>Euthyneura</taxon>
        <taxon>Panpulmonata</taxon>
        <taxon>Hygrophila</taxon>
        <taxon>Lymnaeoidea</taxon>
        <taxon>Lymnaeidae</taxon>
        <taxon>Lymnaea</taxon>
    </lineage>
</organism>
<evidence type="ECO:0000256" key="2">
    <source>
        <dbReference type="ARBA" id="ARBA00022729"/>
    </source>
</evidence>
<evidence type="ECO:0000313" key="5">
    <source>
        <dbReference type="Proteomes" id="UP001497497"/>
    </source>
</evidence>
<dbReference type="Gene3D" id="3.80.10.10">
    <property type="entry name" value="Ribonuclease Inhibitor"/>
    <property type="match status" value="1"/>
</dbReference>
<dbReference type="EMBL" id="CAXITT010000005">
    <property type="protein sequence ID" value="CAL1526460.1"/>
    <property type="molecule type" value="Genomic_DNA"/>
</dbReference>
<keyword evidence="2" id="KW-0732">Signal</keyword>
<sequence>ENLCPRQCRCTDGVVDCRDKGLTQIPENIPESAVEM</sequence>
<feature type="non-terminal residue" evidence="4">
    <location>
        <position position="1"/>
    </location>
</feature>
<dbReference type="Pfam" id="PF01462">
    <property type="entry name" value="LRRNT"/>
    <property type="match status" value="1"/>
</dbReference>
<gene>
    <name evidence="4" type="ORF">GSLYS_00000637001</name>
</gene>
<keyword evidence="1" id="KW-0433">Leucine-rich repeat</keyword>
<reference evidence="4 5" key="1">
    <citation type="submission" date="2024-04" db="EMBL/GenBank/DDBJ databases">
        <authorList>
            <consortium name="Genoscope - CEA"/>
            <person name="William W."/>
        </authorList>
    </citation>
    <scope>NUCLEOTIDE SEQUENCE [LARGE SCALE GENOMIC DNA]</scope>
</reference>
<accession>A0AAV2GYE5</accession>
<evidence type="ECO:0000259" key="3">
    <source>
        <dbReference type="SMART" id="SM00013"/>
    </source>
</evidence>